<evidence type="ECO:0000259" key="18">
    <source>
        <dbReference type="Pfam" id="PF03717"/>
    </source>
</evidence>
<keyword evidence="2 16" id="KW-1003">Cell membrane</keyword>
<feature type="domain" description="Penicillin-binding protein dimerisation" evidence="18">
    <location>
        <begin position="76"/>
        <end position="222"/>
    </location>
</feature>
<evidence type="ECO:0000256" key="12">
    <source>
        <dbReference type="ARBA" id="ARBA00023136"/>
    </source>
</evidence>
<keyword evidence="10 16" id="KW-0573">Peptidoglycan synthesis</keyword>
<evidence type="ECO:0000256" key="16">
    <source>
        <dbReference type="HAMAP-Rule" id="MF_02080"/>
    </source>
</evidence>
<keyword evidence="7 16" id="KW-0812">Transmembrane</keyword>
<dbReference type="InterPro" id="IPR050515">
    <property type="entry name" value="Beta-lactam/transpept"/>
</dbReference>
<evidence type="ECO:0000256" key="15">
    <source>
        <dbReference type="ARBA" id="ARBA00023316"/>
    </source>
</evidence>
<keyword evidence="5 16" id="KW-0121">Carboxypeptidase</keyword>
<organism evidence="19 20">
    <name type="scientific">Undibacterium macrobrachii</name>
    <dbReference type="NCBI Taxonomy" id="1119058"/>
    <lineage>
        <taxon>Bacteria</taxon>
        <taxon>Pseudomonadati</taxon>
        <taxon>Pseudomonadota</taxon>
        <taxon>Betaproteobacteria</taxon>
        <taxon>Burkholderiales</taxon>
        <taxon>Oxalobacteraceae</taxon>
        <taxon>Undibacterium</taxon>
    </lineage>
</organism>
<dbReference type="Pfam" id="PF00905">
    <property type="entry name" value="Transpeptidase"/>
    <property type="match status" value="1"/>
</dbReference>
<evidence type="ECO:0000256" key="13">
    <source>
        <dbReference type="ARBA" id="ARBA00023210"/>
    </source>
</evidence>
<keyword evidence="6 16" id="KW-0645">Protease</keyword>
<dbReference type="PANTHER" id="PTHR30627">
    <property type="entry name" value="PEPTIDOGLYCAN D,D-TRANSPEPTIDASE"/>
    <property type="match status" value="1"/>
</dbReference>
<protein>
    <recommendedName>
        <fullName evidence="16">Peptidoglycan D,D-transpeptidase FtsI</fullName>
        <ecNumber evidence="16">3.4.16.4</ecNumber>
    </recommendedName>
    <alternativeName>
        <fullName evidence="16">Penicillin-binding protein 3</fullName>
        <shortName evidence="16">PBP-3</shortName>
    </alternativeName>
</protein>
<reference evidence="20" key="1">
    <citation type="journal article" date="2019" name="Int. J. Syst. Evol. Microbiol.">
        <title>The Global Catalogue of Microorganisms (GCM) 10K type strain sequencing project: providing services to taxonomists for standard genome sequencing and annotation.</title>
        <authorList>
            <consortium name="The Broad Institute Genomics Platform"/>
            <consortium name="The Broad Institute Genome Sequencing Center for Infectious Disease"/>
            <person name="Wu L."/>
            <person name="Ma J."/>
        </authorList>
    </citation>
    <scope>NUCLEOTIDE SEQUENCE [LARGE SCALE GENOMIC DNA]</scope>
    <source>
        <strain evidence="20">KCTC 23916</strain>
    </source>
</reference>
<keyword evidence="8 16" id="KW-0378">Hydrolase</keyword>
<evidence type="ECO:0000256" key="9">
    <source>
        <dbReference type="ARBA" id="ARBA00022960"/>
    </source>
</evidence>
<comment type="similarity">
    <text evidence="16">Belongs to the transpeptidase family. FtsI subfamily.</text>
</comment>
<keyword evidence="20" id="KW-1185">Reference proteome</keyword>
<dbReference type="Gene3D" id="3.90.1310.10">
    <property type="entry name" value="Penicillin-binding protein 2a (Domain 2)"/>
    <property type="match status" value="1"/>
</dbReference>
<feature type="active site" description="Acyl-ester intermediate" evidence="16">
    <location>
        <position position="310"/>
    </location>
</feature>
<feature type="transmembrane region" description="Helical" evidence="16">
    <location>
        <begin position="34"/>
        <end position="53"/>
    </location>
</feature>
<proteinExistence type="inferred from homology"/>
<dbReference type="HAMAP" id="MF_02080">
    <property type="entry name" value="FtsI_transpept"/>
    <property type="match status" value="1"/>
</dbReference>
<sequence>MSRPPSSRTAAGKGVSFSSSPVLAVKLPVWRSRLVLFFLFIAFVALIVRALWLQGMSTEFLQKQGASRYARTLELSATRGKIVDRHGQVLASSVPVKAIWASSESVLEAPPEKIAQLAALLDMSEQELRKKLVLDKQFVYLKRQAEQALVDKVLALNIPGVKTEKEYKRFYPEGEVMAHVVGFTNVEDKGQEGIELASEKNLAGKTGSRRVIKDRLGRVVEDIESVRPPHDGKDMQLSVDSKIQYIAYTHLKDAVEKFKAKAGGAVVLNVQTGEILALVNLPTYNPNDRSVLTGAQLRNRVITDTFEPGSTMKPFPVALALDTGRVKPDTLIETAPGHMTIGSATIHDAHKQGTLTVAGVIQKSSNIGTAKMALQIPPKEMWEMFASLGFGQQPNIGFPGAVAGRMRNYKTWKPIEQATMSYGHGMSVSLLQIARAYMIFARKGDMIPLTFQQSTATPVGTRIISEETAMKMREMLESVTQPGGTATQARVPGYRVAGKTGTAHKIEHGKYVNKYIGDFVGFAPVSNPRIIVAVMIDEPSGGVYYGGSVAGPVFAAITANVLRSMNVVPDSSVMNIIPEPSVQESL</sequence>
<evidence type="ECO:0000313" key="20">
    <source>
        <dbReference type="Proteomes" id="UP000620127"/>
    </source>
</evidence>
<evidence type="ECO:0000256" key="2">
    <source>
        <dbReference type="ARBA" id="ARBA00022475"/>
    </source>
</evidence>
<keyword evidence="3 16" id="KW-0997">Cell inner membrane</keyword>
<comment type="caution">
    <text evidence="19">The sequence shown here is derived from an EMBL/GenBank/DDBJ whole genome shotgun (WGS) entry which is preliminary data.</text>
</comment>
<evidence type="ECO:0000256" key="4">
    <source>
        <dbReference type="ARBA" id="ARBA00022618"/>
    </source>
</evidence>
<dbReference type="InterPro" id="IPR012338">
    <property type="entry name" value="Beta-lactam/transpept-like"/>
</dbReference>
<keyword evidence="12 16" id="KW-0472">Membrane</keyword>
<evidence type="ECO:0000256" key="3">
    <source>
        <dbReference type="ARBA" id="ARBA00022519"/>
    </source>
</evidence>
<keyword evidence="4 16" id="KW-0132">Cell division</keyword>
<keyword evidence="11 16" id="KW-1133">Transmembrane helix</keyword>
<dbReference type="Pfam" id="PF03717">
    <property type="entry name" value="PBP_dimer"/>
    <property type="match status" value="1"/>
</dbReference>
<comment type="subcellular location">
    <subcellularLocation>
        <location evidence="16">Cell inner membrane</location>
        <topology evidence="16">Single-pass membrane protein</topology>
    </subcellularLocation>
    <subcellularLocation>
        <location evidence="1">Membrane</location>
    </subcellularLocation>
</comment>
<dbReference type="SUPFAM" id="SSF56601">
    <property type="entry name" value="beta-lactamase/transpeptidase-like"/>
    <property type="match status" value="1"/>
</dbReference>
<dbReference type="InterPro" id="IPR036138">
    <property type="entry name" value="PBP_dimer_sf"/>
</dbReference>
<evidence type="ECO:0000256" key="14">
    <source>
        <dbReference type="ARBA" id="ARBA00023306"/>
    </source>
</evidence>
<dbReference type="InterPro" id="IPR037532">
    <property type="entry name" value="FtsI_transpept"/>
</dbReference>
<evidence type="ECO:0000256" key="8">
    <source>
        <dbReference type="ARBA" id="ARBA00022801"/>
    </source>
</evidence>
<dbReference type="EMBL" id="BMYT01000003">
    <property type="protein sequence ID" value="GGX14358.1"/>
    <property type="molecule type" value="Genomic_DNA"/>
</dbReference>
<dbReference type="SUPFAM" id="SSF56519">
    <property type="entry name" value="Penicillin binding protein dimerisation domain"/>
    <property type="match status" value="1"/>
</dbReference>
<evidence type="ECO:0000256" key="7">
    <source>
        <dbReference type="ARBA" id="ARBA00022692"/>
    </source>
</evidence>
<comment type="function">
    <text evidence="16">Catalyzes cross-linking of the peptidoglycan cell wall at the division septum.</text>
</comment>
<keyword evidence="14 16" id="KW-0131">Cell cycle</keyword>
<keyword evidence="9 16" id="KW-0133">Cell shape</keyword>
<evidence type="ECO:0000256" key="1">
    <source>
        <dbReference type="ARBA" id="ARBA00004370"/>
    </source>
</evidence>
<keyword evidence="15 16" id="KW-0961">Cell wall biogenesis/degradation</keyword>
<evidence type="ECO:0000256" key="6">
    <source>
        <dbReference type="ARBA" id="ARBA00022670"/>
    </source>
</evidence>
<evidence type="ECO:0000256" key="10">
    <source>
        <dbReference type="ARBA" id="ARBA00022984"/>
    </source>
</evidence>
<gene>
    <name evidence="16 19" type="primary">ftsI</name>
    <name evidence="19" type="ORF">GCM10011282_20710</name>
</gene>
<dbReference type="RefSeq" id="WP_229827219.1">
    <property type="nucleotide sequence ID" value="NZ_BMYT01000003.1"/>
</dbReference>
<keyword evidence="13 16" id="KW-0717">Septation</keyword>
<dbReference type="Gene3D" id="3.30.450.330">
    <property type="match status" value="1"/>
</dbReference>
<feature type="domain" description="Penicillin-binding protein transpeptidase" evidence="17">
    <location>
        <begin position="263"/>
        <end position="558"/>
    </location>
</feature>
<dbReference type="InterPro" id="IPR005311">
    <property type="entry name" value="PBP_dimer"/>
</dbReference>
<evidence type="ECO:0000259" key="17">
    <source>
        <dbReference type="Pfam" id="PF00905"/>
    </source>
</evidence>
<dbReference type="PANTHER" id="PTHR30627:SF1">
    <property type="entry name" value="PEPTIDOGLYCAN D,D-TRANSPEPTIDASE FTSI"/>
    <property type="match status" value="1"/>
</dbReference>
<evidence type="ECO:0000256" key="11">
    <source>
        <dbReference type="ARBA" id="ARBA00022989"/>
    </source>
</evidence>
<dbReference type="InterPro" id="IPR001460">
    <property type="entry name" value="PCN-bd_Tpept"/>
</dbReference>
<evidence type="ECO:0000256" key="5">
    <source>
        <dbReference type="ARBA" id="ARBA00022645"/>
    </source>
</evidence>
<dbReference type="Gene3D" id="3.40.710.10">
    <property type="entry name" value="DD-peptidase/beta-lactamase superfamily"/>
    <property type="match status" value="1"/>
</dbReference>
<comment type="pathway">
    <text evidence="16">Cell wall biogenesis; peptidoglycan biosynthesis.</text>
</comment>
<comment type="catalytic activity">
    <reaction evidence="16">
        <text>Preferential cleavage: (Ac)2-L-Lys-D-Ala-|-D-Ala. Also transpeptidation of peptidyl-alanyl moieties that are N-acyl substituents of D-alanine.</text>
        <dbReference type="EC" id="3.4.16.4"/>
    </reaction>
</comment>
<dbReference type="Proteomes" id="UP000620127">
    <property type="component" value="Unassembled WGS sequence"/>
</dbReference>
<name>A0ABQ2XG56_9BURK</name>
<accession>A0ABQ2XG56</accession>
<evidence type="ECO:0000313" key="19">
    <source>
        <dbReference type="EMBL" id="GGX14358.1"/>
    </source>
</evidence>
<dbReference type="EC" id="3.4.16.4" evidence="16"/>